<evidence type="ECO:0000313" key="5">
    <source>
        <dbReference type="Proteomes" id="UP000734854"/>
    </source>
</evidence>
<dbReference type="InterPro" id="IPR001480">
    <property type="entry name" value="Bulb-type_lectin_dom"/>
</dbReference>
<dbReference type="AlphaFoldDB" id="A0A8J5GW63"/>
<name>A0A8J5GW63_ZINOF</name>
<dbReference type="PANTHER" id="PTHR32444:SF247">
    <property type="entry name" value="OS01G0958200 PROTEIN"/>
    <property type="match status" value="1"/>
</dbReference>
<proteinExistence type="predicted"/>
<protein>
    <recommendedName>
        <fullName evidence="3">Bulb-type lectin domain-containing protein</fullName>
    </recommendedName>
</protein>
<keyword evidence="5" id="KW-1185">Reference proteome</keyword>
<dbReference type="Proteomes" id="UP000734854">
    <property type="component" value="Unassembled WGS sequence"/>
</dbReference>
<dbReference type="EMBL" id="JACMSC010000008">
    <property type="protein sequence ID" value="KAG6511086.1"/>
    <property type="molecule type" value="Genomic_DNA"/>
</dbReference>
<evidence type="ECO:0000313" key="4">
    <source>
        <dbReference type="EMBL" id="KAG6511086.1"/>
    </source>
</evidence>
<accession>A0A8J5GW63</accession>
<keyword evidence="2" id="KW-1015">Disulfide bond</keyword>
<dbReference type="Gene3D" id="2.90.10.10">
    <property type="entry name" value="Bulb-type lectin domain"/>
    <property type="match status" value="1"/>
</dbReference>
<gene>
    <name evidence="4" type="ORF">ZIOFF_029139</name>
</gene>
<organism evidence="4 5">
    <name type="scientific">Zingiber officinale</name>
    <name type="common">Ginger</name>
    <name type="synonym">Amomum zingiber</name>
    <dbReference type="NCBI Taxonomy" id="94328"/>
    <lineage>
        <taxon>Eukaryota</taxon>
        <taxon>Viridiplantae</taxon>
        <taxon>Streptophyta</taxon>
        <taxon>Embryophyta</taxon>
        <taxon>Tracheophyta</taxon>
        <taxon>Spermatophyta</taxon>
        <taxon>Magnoliopsida</taxon>
        <taxon>Liliopsida</taxon>
        <taxon>Zingiberales</taxon>
        <taxon>Zingiberaceae</taxon>
        <taxon>Zingiber</taxon>
    </lineage>
</organism>
<dbReference type="Pfam" id="PF00954">
    <property type="entry name" value="S_locus_glycop"/>
    <property type="match status" value="1"/>
</dbReference>
<dbReference type="GO" id="GO:0048544">
    <property type="term" value="P:recognition of pollen"/>
    <property type="evidence" value="ECO:0007669"/>
    <property type="project" value="InterPro"/>
</dbReference>
<dbReference type="PROSITE" id="PS50927">
    <property type="entry name" value="BULB_LECTIN"/>
    <property type="match status" value="1"/>
</dbReference>
<sequence length="247" mass="27629">MTPNNSLINGEILTSTGDLFQLGFFSLDSSSAKGYIGIWYCNHTPQEGSVVWIANRNKSVNTSMASFNLTSDGNLVLFEEDKIVWSTGTRSTELNSARLQLLESGNLVLNDSNYILWQSFEHKNESGMYLVGMKFGFDNRANTSWQLVSWKNPLDPSPGDYIMMIRALPIPDDVTMKGADIYYRGGAYGTDMTSPTPVLFRSVLCANGTFQAWFLNRGGKGEWQILWSLPEDECDTYNRCGRNSVCT</sequence>
<evidence type="ECO:0000259" key="3">
    <source>
        <dbReference type="PROSITE" id="PS50927"/>
    </source>
</evidence>
<evidence type="ECO:0000256" key="2">
    <source>
        <dbReference type="ARBA" id="ARBA00023157"/>
    </source>
</evidence>
<dbReference type="PANTHER" id="PTHR32444">
    <property type="entry name" value="BULB-TYPE LECTIN DOMAIN-CONTAINING PROTEIN"/>
    <property type="match status" value="1"/>
</dbReference>
<dbReference type="GO" id="GO:0051707">
    <property type="term" value="P:response to other organism"/>
    <property type="evidence" value="ECO:0007669"/>
    <property type="project" value="UniProtKB-ARBA"/>
</dbReference>
<dbReference type="InterPro" id="IPR036426">
    <property type="entry name" value="Bulb-type_lectin_dom_sf"/>
</dbReference>
<dbReference type="SUPFAM" id="SSF51110">
    <property type="entry name" value="alpha-D-mannose-specific plant lectins"/>
    <property type="match status" value="1"/>
</dbReference>
<dbReference type="CDD" id="cd00028">
    <property type="entry name" value="B_lectin"/>
    <property type="match status" value="1"/>
</dbReference>
<evidence type="ECO:0000256" key="1">
    <source>
        <dbReference type="ARBA" id="ARBA00022729"/>
    </source>
</evidence>
<keyword evidence="1" id="KW-0732">Signal</keyword>
<comment type="caution">
    <text evidence="4">The sequence shown here is derived from an EMBL/GenBank/DDBJ whole genome shotgun (WGS) entry which is preliminary data.</text>
</comment>
<reference evidence="4 5" key="1">
    <citation type="submission" date="2020-08" db="EMBL/GenBank/DDBJ databases">
        <title>Plant Genome Project.</title>
        <authorList>
            <person name="Zhang R.-G."/>
        </authorList>
    </citation>
    <scope>NUCLEOTIDE SEQUENCE [LARGE SCALE GENOMIC DNA]</scope>
    <source>
        <tissue evidence="4">Rhizome</tissue>
    </source>
</reference>
<feature type="domain" description="Bulb-type lectin" evidence="3">
    <location>
        <begin position="1"/>
        <end position="122"/>
    </location>
</feature>
<dbReference type="InterPro" id="IPR000858">
    <property type="entry name" value="S_locus_glycoprot_dom"/>
</dbReference>
<dbReference type="Pfam" id="PF01453">
    <property type="entry name" value="B_lectin"/>
    <property type="match status" value="1"/>
</dbReference>
<dbReference type="SMART" id="SM00108">
    <property type="entry name" value="B_lectin"/>
    <property type="match status" value="1"/>
</dbReference>